<dbReference type="EMBL" id="MGAF01000010">
    <property type="protein sequence ID" value="OGK42120.1"/>
    <property type="molecule type" value="Genomic_DNA"/>
</dbReference>
<comment type="caution">
    <text evidence="1">The sequence shown here is derived from an EMBL/GenBank/DDBJ whole genome shotgun (WGS) entry which is preliminary data.</text>
</comment>
<dbReference type="Proteomes" id="UP000179270">
    <property type="component" value="Unassembled WGS sequence"/>
</dbReference>
<proteinExistence type="predicted"/>
<reference evidence="1 2" key="1">
    <citation type="journal article" date="2016" name="Nat. Commun.">
        <title>Thousands of microbial genomes shed light on interconnected biogeochemical processes in an aquifer system.</title>
        <authorList>
            <person name="Anantharaman K."/>
            <person name="Brown C.T."/>
            <person name="Hug L.A."/>
            <person name="Sharon I."/>
            <person name="Castelle C.J."/>
            <person name="Probst A.J."/>
            <person name="Thomas B.C."/>
            <person name="Singh A."/>
            <person name="Wilkins M.J."/>
            <person name="Karaoz U."/>
            <person name="Brodie E.L."/>
            <person name="Williams K.H."/>
            <person name="Hubbard S.S."/>
            <person name="Banfield J.F."/>
        </authorList>
    </citation>
    <scope>NUCLEOTIDE SEQUENCE [LARGE SCALE GENOMIC DNA]</scope>
</reference>
<name>A0A1F7IFL0_9BACT</name>
<accession>A0A1F7IFL0</accession>
<evidence type="ECO:0000313" key="2">
    <source>
        <dbReference type="Proteomes" id="UP000179270"/>
    </source>
</evidence>
<dbReference type="AlphaFoldDB" id="A0A1F7IFL0"/>
<sequence>MNLEISTRLAEIRKGLSKKPVFLATYPSFYEGVADSSFNQNQLINGKGPELVYMGKDKAGTALGIKKDVLKGIIKKGLWIKLPDSNKNIYWDITGSTFVRNDYEVVSRDATVEKVYYNGAVLYLKVKNEQIKVSNIGFGYDAGAHTFHNIPSTAEFRTQGGEFGKLNPKIIAEILSQYSWY</sequence>
<gene>
    <name evidence="1" type="ORF">A3A74_04755</name>
</gene>
<organism evidence="1 2">
    <name type="scientific">Candidatus Roizmanbacteria bacterium RIFCSPLOWO2_01_FULL_35_13</name>
    <dbReference type="NCBI Taxonomy" id="1802055"/>
    <lineage>
        <taxon>Bacteria</taxon>
        <taxon>Candidatus Roizmaniibacteriota</taxon>
    </lineage>
</organism>
<evidence type="ECO:0000313" key="1">
    <source>
        <dbReference type="EMBL" id="OGK42120.1"/>
    </source>
</evidence>
<protein>
    <submittedName>
        <fullName evidence="1">Uncharacterized protein</fullName>
    </submittedName>
</protein>